<gene>
    <name evidence="3" type="ORF">MNBD_ALPHA12-531</name>
</gene>
<dbReference type="InterPro" id="IPR039104">
    <property type="entry name" value="6PGL"/>
</dbReference>
<sequence length="231" mass="24442">MIERRDFNDKAALAEELAASVGDNLRKRIKSTGEAALALSGGSTPKLFFRTLARRNDIDWSKLTITLVDERWVDASSGRSNAALVAENLLQGPAAAARFVPLYSGGEKPDAKRISASNKALATLSLPFSAVVLGMGGDGHTASFFPGGDALDAALSEAGPALAISAPGAGEPRITLTLPFLLKTDALYLHIEGEEKAKTLKKALGDGDVSQMPVRAVLRQTEKPVQIFWCP</sequence>
<dbReference type="Pfam" id="PF01182">
    <property type="entry name" value="Glucosamine_iso"/>
    <property type="match status" value="1"/>
</dbReference>
<evidence type="ECO:0000256" key="1">
    <source>
        <dbReference type="ARBA" id="ARBA00010662"/>
    </source>
</evidence>
<dbReference type="PANTHER" id="PTHR11054:SF0">
    <property type="entry name" value="6-PHOSPHOGLUCONOLACTONASE"/>
    <property type="match status" value="1"/>
</dbReference>
<keyword evidence="3" id="KW-0378">Hydrolase</keyword>
<proteinExistence type="inferred from homology"/>
<dbReference type="AlphaFoldDB" id="A0A3B0U3S4"/>
<dbReference type="GO" id="GO:0006098">
    <property type="term" value="P:pentose-phosphate shunt"/>
    <property type="evidence" value="ECO:0007669"/>
    <property type="project" value="InterPro"/>
</dbReference>
<accession>A0A3B0U3S4</accession>
<evidence type="ECO:0000313" key="3">
    <source>
        <dbReference type="EMBL" id="VAW15434.1"/>
    </source>
</evidence>
<dbReference type="InterPro" id="IPR005900">
    <property type="entry name" value="6-phosphogluconolactonase_DevB"/>
</dbReference>
<name>A0A3B0U3S4_9ZZZZ</name>
<organism evidence="3">
    <name type="scientific">hydrothermal vent metagenome</name>
    <dbReference type="NCBI Taxonomy" id="652676"/>
    <lineage>
        <taxon>unclassified sequences</taxon>
        <taxon>metagenomes</taxon>
        <taxon>ecological metagenomes</taxon>
    </lineage>
</organism>
<dbReference type="GO" id="GO:0017057">
    <property type="term" value="F:6-phosphogluconolactonase activity"/>
    <property type="evidence" value="ECO:0007669"/>
    <property type="project" value="UniProtKB-EC"/>
</dbReference>
<dbReference type="GO" id="GO:0005975">
    <property type="term" value="P:carbohydrate metabolic process"/>
    <property type="evidence" value="ECO:0007669"/>
    <property type="project" value="InterPro"/>
</dbReference>
<evidence type="ECO:0000259" key="2">
    <source>
        <dbReference type="Pfam" id="PF01182"/>
    </source>
</evidence>
<feature type="domain" description="Glucosamine/galactosamine-6-phosphate isomerase" evidence="2">
    <location>
        <begin position="9"/>
        <end position="222"/>
    </location>
</feature>
<dbReference type="NCBIfam" id="TIGR01198">
    <property type="entry name" value="pgl"/>
    <property type="match status" value="1"/>
</dbReference>
<protein>
    <submittedName>
        <fullName evidence="3">6-phosphogluconolactonase, eukaryotic type</fullName>
        <ecNumber evidence="3">3.1.1.31</ecNumber>
    </submittedName>
</protein>
<dbReference type="SUPFAM" id="SSF100950">
    <property type="entry name" value="NagB/RpiA/CoA transferase-like"/>
    <property type="match status" value="1"/>
</dbReference>
<dbReference type="InterPro" id="IPR037171">
    <property type="entry name" value="NagB/RpiA_transferase-like"/>
</dbReference>
<dbReference type="InterPro" id="IPR006148">
    <property type="entry name" value="Glc/Gal-6P_isomerase"/>
</dbReference>
<dbReference type="CDD" id="cd01400">
    <property type="entry name" value="6PGL"/>
    <property type="match status" value="1"/>
</dbReference>
<dbReference type="EC" id="3.1.1.31" evidence="3"/>
<dbReference type="EMBL" id="UOEO01000031">
    <property type="protein sequence ID" value="VAW15434.1"/>
    <property type="molecule type" value="Genomic_DNA"/>
</dbReference>
<comment type="similarity">
    <text evidence="1">Belongs to the glucosamine/galactosamine-6-phosphate isomerase family. 6-phosphogluconolactonase subfamily.</text>
</comment>
<dbReference type="Gene3D" id="3.40.50.1360">
    <property type="match status" value="1"/>
</dbReference>
<reference evidence="3" key="1">
    <citation type="submission" date="2018-06" db="EMBL/GenBank/DDBJ databases">
        <authorList>
            <person name="Zhirakovskaya E."/>
        </authorList>
    </citation>
    <scope>NUCLEOTIDE SEQUENCE</scope>
</reference>
<dbReference type="PANTHER" id="PTHR11054">
    <property type="entry name" value="6-PHOSPHOGLUCONOLACTONASE"/>
    <property type="match status" value="1"/>
</dbReference>